<gene>
    <name evidence="1" type="ORF">PLEPLA_LOCUS21801</name>
</gene>
<proteinExistence type="predicted"/>
<reference evidence="1" key="1">
    <citation type="submission" date="2020-03" db="EMBL/GenBank/DDBJ databases">
        <authorList>
            <person name="Weist P."/>
        </authorList>
    </citation>
    <scope>NUCLEOTIDE SEQUENCE</scope>
</reference>
<organism evidence="1 2">
    <name type="scientific">Pleuronectes platessa</name>
    <name type="common">European plaice</name>
    <dbReference type="NCBI Taxonomy" id="8262"/>
    <lineage>
        <taxon>Eukaryota</taxon>
        <taxon>Metazoa</taxon>
        <taxon>Chordata</taxon>
        <taxon>Craniata</taxon>
        <taxon>Vertebrata</taxon>
        <taxon>Euteleostomi</taxon>
        <taxon>Actinopterygii</taxon>
        <taxon>Neopterygii</taxon>
        <taxon>Teleostei</taxon>
        <taxon>Neoteleostei</taxon>
        <taxon>Acanthomorphata</taxon>
        <taxon>Carangaria</taxon>
        <taxon>Pleuronectiformes</taxon>
        <taxon>Pleuronectoidei</taxon>
        <taxon>Pleuronectidae</taxon>
        <taxon>Pleuronectes</taxon>
    </lineage>
</organism>
<accession>A0A9N7YJG5</accession>
<evidence type="ECO:0000313" key="2">
    <source>
        <dbReference type="Proteomes" id="UP001153269"/>
    </source>
</evidence>
<sequence length="387" mass="43138">MSRGERVSLYGWSCRCWKVMLVMCRDGGERERVRRSGAVPVDGELGMGLTGDELSCAHRTYGERSAESGASQTIDSISSVRSLSLSSFPTCHKHAEIGKWNDTPFHATLPHSRCCTLQATGRDVMFLQILRHSLLCLSAQIIARIQPQLNKSYQWFPHGSFHSGSEASCLATVLQFTAVSRANEEAKCHVGGAEKQKVVGRPQPQWASTRHGRHTKLWRQVFVSSSTRCCLTSSEPPLGFLNESQNLPRWLSASSRFDAVTNICIDASDSFLCSFRHPPVTEHHAGGCDREASLSYPELPLQRWGENRCALDYVHPLRKPRYPPPPPSLDVQRWQLACVFHQYMNSCSLRCFTGADACRRKTKLAGPGWVITLIQRADAPLPGVCRT</sequence>
<comment type="caution">
    <text evidence="1">The sequence shown here is derived from an EMBL/GenBank/DDBJ whole genome shotgun (WGS) entry which is preliminary data.</text>
</comment>
<dbReference type="AlphaFoldDB" id="A0A9N7YJG5"/>
<evidence type="ECO:0000313" key="1">
    <source>
        <dbReference type="EMBL" id="CAB1433710.1"/>
    </source>
</evidence>
<keyword evidence="2" id="KW-1185">Reference proteome</keyword>
<dbReference type="EMBL" id="CADEAL010001589">
    <property type="protein sequence ID" value="CAB1433710.1"/>
    <property type="molecule type" value="Genomic_DNA"/>
</dbReference>
<dbReference type="Proteomes" id="UP001153269">
    <property type="component" value="Unassembled WGS sequence"/>
</dbReference>
<protein>
    <submittedName>
        <fullName evidence="1">Uncharacterized protein</fullName>
    </submittedName>
</protein>
<name>A0A9N7YJG5_PLEPL</name>